<keyword evidence="1" id="KW-0175">Coiled coil</keyword>
<dbReference type="Proteomes" id="UP000187209">
    <property type="component" value="Unassembled WGS sequence"/>
</dbReference>
<accession>A0A1R2B5M7</accession>
<proteinExistence type="predicted"/>
<evidence type="ECO:0000256" key="1">
    <source>
        <dbReference type="SAM" id="Coils"/>
    </source>
</evidence>
<dbReference type="EMBL" id="MPUH01000940">
    <property type="protein sequence ID" value="OMJ71975.1"/>
    <property type="molecule type" value="Genomic_DNA"/>
</dbReference>
<reference evidence="2 3" key="1">
    <citation type="submission" date="2016-11" db="EMBL/GenBank/DDBJ databases">
        <title>The macronuclear genome of Stentor coeruleus: a giant cell with tiny introns.</title>
        <authorList>
            <person name="Slabodnick M."/>
            <person name="Ruby J.G."/>
            <person name="Reiff S.B."/>
            <person name="Swart E.C."/>
            <person name="Gosai S."/>
            <person name="Prabakaran S."/>
            <person name="Witkowska E."/>
            <person name="Larue G.E."/>
            <person name="Fisher S."/>
            <person name="Freeman R.M."/>
            <person name="Gunawardena J."/>
            <person name="Chu W."/>
            <person name="Stover N.A."/>
            <person name="Gregory B.D."/>
            <person name="Nowacki M."/>
            <person name="Derisi J."/>
            <person name="Roy S.W."/>
            <person name="Marshall W.F."/>
            <person name="Sood P."/>
        </authorList>
    </citation>
    <scope>NUCLEOTIDE SEQUENCE [LARGE SCALE GENOMIC DNA]</scope>
    <source>
        <strain evidence="2">WM001</strain>
    </source>
</reference>
<sequence>MFLYLSEISALLTNIETLQETLCKRQPVDFNLLKQKELSLIEQIKEVSSQKFDEEEKQLIEVEKQIEECEIAYAFWQNEYEEAQEKLTQVTNNLSNLNSYEANLKLMHEEQIRQEEDKLREEIVKNIDRRNYLQKLKMSKLNEKRTKK</sequence>
<evidence type="ECO:0000313" key="2">
    <source>
        <dbReference type="EMBL" id="OMJ71975.1"/>
    </source>
</evidence>
<protein>
    <submittedName>
        <fullName evidence="2">Uncharacterized protein</fullName>
    </submittedName>
</protein>
<comment type="caution">
    <text evidence="2">The sequence shown here is derived from an EMBL/GenBank/DDBJ whole genome shotgun (WGS) entry which is preliminary data.</text>
</comment>
<gene>
    <name evidence="2" type="ORF">SteCoe_29682</name>
</gene>
<dbReference type="AlphaFoldDB" id="A0A1R2B5M7"/>
<feature type="coiled-coil region" evidence="1">
    <location>
        <begin position="45"/>
        <end position="100"/>
    </location>
</feature>
<evidence type="ECO:0000313" key="3">
    <source>
        <dbReference type="Proteomes" id="UP000187209"/>
    </source>
</evidence>
<organism evidence="2 3">
    <name type="scientific">Stentor coeruleus</name>
    <dbReference type="NCBI Taxonomy" id="5963"/>
    <lineage>
        <taxon>Eukaryota</taxon>
        <taxon>Sar</taxon>
        <taxon>Alveolata</taxon>
        <taxon>Ciliophora</taxon>
        <taxon>Postciliodesmatophora</taxon>
        <taxon>Heterotrichea</taxon>
        <taxon>Heterotrichida</taxon>
        <taxon>Stentoridae</taxon>
        <taxon>Stentor</taxon>
    </lineage>
</organism>
<keyword evidence="3" id="KW-1185">Reference proteome</keyword>
<name>A0A1R2B5M7_9CILI</name>